<accession>A0ABY1GK12</accession>
<name>A0ABY1GK12_9GAMM</name>
<evidence type="ECO:0000313" key="3">
    <source>
        <dbReference type="Proteomes" id="UP000183805"/>
    </source>
</evidence>
<dbReference type="Gene3D" id="1.10.30.50">
    <property type="match status" value="1"/>
</dbReference>
<dbReference type="InterPro" id="IPR002711">
    <property type="entry name" value="HNH"/>
</dbReference>
<evidence type="ECO:0000313" key="2">
    <source>
        <dbReference type="EMBL" id="SFT88259.1"/>
    </source>
</evidence>
<gene>
    <name evidence="2" type="ORF">SAMN04487854_113111</name>
</gene>
<dbReference type="InterPro" id="IPR003615">
    <property type="entry name" value="HNH_nuc"/>
</dbReference>
<dbReference type="CDD" id="cd00085">
    <property type="entry name" value="HNHc"/>
    <property type="match status" value="1"/>
</dbReference>
<comment type="caution">
    <text evidence="2">The sequence shown here is derived from an EMBL/GenBank/DDBJ whole genome shotgun (WGS) entry which is preliminary data.</text>
</comment>
<dbReference type="EMBL" id="FPAZ01000013">
    <property type="protein sequence ID" value="SFT88259.1"/>
    <property type="molecule type" value="Genomic_DNA"/>
</dbReference>
<keyword evidence="3" id="KW-1185">Reference proteome</keyword>
<dbReference type="Pfam" id="PF01844">
    <property type="entry name" value="HNH"/>
    <property type="match status" value="1"/>
</dbReference>
<dbReference type="RefSeq" id="WP_074989467.1">
    <property type="nucleotide sequence ID" value="NZ_FPAZ01000013.1"/>
</dbReference>
<reference evidence="2 3" key="1">
    <citation type="submission" date="2016-10" db="EMBL/GenBank/DDBJ databases">
        <authorList>
            <person name="Varghese N."/>
            <person name="Submissions S."/>
        </authorList>
    </citation>
    <scope>NUCLEOTIDE SEQUENCE [LARGE SCALE GENOMIC DNA]</scope>
    <source>
        <strain evidence="2 3">CGMCC 1.8499</strain>
    </source>
</reference>
<feature type="domain" description="HNH" evidence="1">
    <location>
        <begin position="60"/>
        <end position="109"/>
    </location>
</feature>
<sequence>MAEIKNAVIFNESQKQLIFDVTSDPTFKHSDWNKEALSKDLSELRSFIRKHYREEQAGKCAYCRKDVSLVSALNCHVEHIVPKSLHDKYMFLPKNLCVVCADCNQIKKDKETLTLNQKGQTRSRYPAVSSGFHIVHPHFDNYEEHIDINRECWYIDKTLKGHFTIGVCKLNQRCGDYGIDEPNEMVQLAIELESAIANDNSLTVKLLKDKMRKLLDI</sequence>
<organism evidence="2 3">
    <name type="scientific">Pseudoalteromonas lipolytica</name>
    <dbReference type="NCBI Taxonomy" id="570156"/>
    <lineage>
        <taxon>Bacteria</taxon>
        <taxon>Pseudomonadati</taxon>
        <taxon>Pseudomonadota</taxon>
        <taxon>Gammaproteobacteria</taxon>
        <taxon>Alteromonadales</taxon>
        <taxon>Pseudoalteromonadaceae</taxon>
        <taxon>Pseudoalteromonas</taxon>
    </lineage>
</organism>
<evidence type="ECO:0000259" key="1">
    <source>
        <dbReference type="Pfam" id="PF01844"/>
    </source>
</evidence>
<proteinExistence type="predicted"/>
<dbReference type="Proteomes" id="UP000183805">
    <property type="component" value="Unassembled WGS sequence"/>
</dbReference>
<protein>
    <submittedName>
        <fullName evidence="2">TIGR02646 family protein</fullName>
    </submittedName>
</protein>